<protein>
    <recommendedName>
        <fullName evidence="5">PEP-CTERM sorting domain-containing protein</fullName>
    </recommendedName>
</protein>
<accession>A0ABV6FB40</accession>
<comment type="caution">
    <text evidence="3">The sequence shown here is derived from an EMBL/GenBank/DDBJ whole genome shotgun (WGS) entry which is preliminary data.</text>
</comment>
<dbReference type="PROSITE" id="PS00018">
    <property type="entry name" value="EF_HAND_1"/>
    <property type="match status" value="1"/>
</dbReference>
<feature type="region of interest" description="Disordered" evidence="1">
    <location>
        <begin position="186"/>
        <end position="205"/>
    </location>
</feature>
<feature type="chain" id="PRO_5047341454" description="PEP-CTERM sorting domain-containing protein" evidence="2">
    <location>
        <begin position="21"/>
        <end position="205"/>
    </location>
</feature>
<reference evidence="3 4" key="1">
    <citation type="submission" date="2024-09" db="EMBL/GenBank/DDBJ databases">
        <authorList>
            <person name="Sun Q."/>
            <person name="Mori K."/>
        </authorList>
    </citation>
    <scope>NUCLEOTIDE SEQUENCE [LARGE SCALE GENOMIC DNA]</scope>
    <source>
        <strain evidence="3 4">CCM 7792</strain>
    </source>
</reference>
<keyword evidence="2" id="KW-0732">Signal</keyword>
<gene>
    <name evidence="3" type="ORF">ACFFJK_00060</name>
</gene>
<evidence type="ECO:0000256" key="2">
    <source>
        <dbReference type="SAM" id="SignalP"/>
    </source>
</evidence>
<dbReference type="InterPro" id="IPR018247">
    <property type="entry name" value="EF_Hand_1_Ca_BS"/>
</dbReference>
<dbReference type="Proteomes" id="UP001589773">
    <property type="component" value="Unassembled WGS sequence"/>
</dbReference>
<sequence>MHKRLFPALFAAGLLVPAQAQDFWSFSYTGFLLEKENRFDPAFRLDGAFDGEDTDGDGLLELEELTGFWYEGQDFFARPGGGCYLSRCELKQFTYELALGRLFFDAEYGYSDEASISSHTTVTGLSHYQYSETGYRPPFYTSTQTWLWTDQTRFAISPPPVSEPAFGMLLPGGLLLLAATRAGRRWRRGRDPGTTTSTGSGSVQG</sequence>
<proteinExistence type="predicted"/>
<feature type="compositionally biased region" description="Low complexity" evidence="1">
    <location>
        <begin position="192"/>
        <end position="205"/>
    </location>
</feature>
<evidence type="ECO:0008006" key="5">
    <source>
        <dbReference type="Google" id="ProtNLM"/>
    </source>
</evidence>
<evidence type="ECO:0000256" key="1">
    <source>
        <dbReference type="SAM" id="MobiDB-lite"/>
    </source>
</evidence>
<organism evidence="3 4">
    <name type="scientific">Massilia consociata</name>
    <dbReference type="NCBI Taxonomy" id="760117"/>
    <lineage>
        <taxon>Bacteria</taxon>
        <taxon>Pseudomonadati</taxon>
        <taxon>Pseudomonadota</taxon>
        <taxon>Betaproteobacteria</taxon>
        <taxon>Burkholderiales</taxon>
        <taxon>Oxalobacteraceae</taxon>
        <taxon>Telluria group</taxon>
        <taxon>Massilia</taxon>
    </lineage>
</organism>
<evidence type="ECO:0000313" key="4">
    <source>
        <dbReference type="Proteomes" id="UP001589773"/>
    </source>
</evidence>
<feature type="signal peptide" evidence="2">
    <location>
        <begin position="1"/>
        <end position="20"/>
    </location>
</feature>
<dbReference type="EMBL" id="JBHLWP010000001">
    <property type="protein sequence ID" value="MFC0250280.1"/>
    <property type="molecule type" value="Genomic_DNA"/>
</dbReference>
<evidence type="ECO:0000313" key="3">
    <source>
        <dbReference type="EMBL" id="MFC0250280.1"/>
    </source>
</evidence>
<keyword evidence="4" id="KW-1185">Reference proteome</keyword>
<name>A0ABV6FB40_9BURK</name>
<dbReference type="RefSeq" id="WP_379677036.1">
    <property type="nucleotide sequence ID" value="NZ_JBHLWP010000001.1"/>
</dbReference>